<evidence type="ECO:0000313" key="5">
    <source>
        <dbReference type="Proteomes" id="UP000324209"/>
    </source>
</evidence>
<dbReference type="Proteomes" id="UP000324209">
    <property type="component" value="Chromosome"/>
</dbReference>
<evidence type="ECO:0000256" key="1">
    <source>
        <dbReference type="ARBA" id="ARBA00022605"/>
    </source>
</evidence>
<dbReference type="SUPFAM" id="SSF51161">
    <property type="entry name" value="Trimeric LpxA-like enzymes"/>
    <property type="match status" value="1"/>
</dbReference>
<dbReference type="Gene3D" id="2.160.10.10">
    <property type="entry name" value="Hexapeptide repeat proteins"/>
    <property type="match status" value="1"/>
</dbReference>
<dbReference type="InterPro" id="IPR045304">
    <property type="entry name" value="LbH_SAT"/>
</dbReference>
<keyword evidence="5" id="KW-1185">Reference proteome</keyword>
<keyword evidence="3" id="KW-0012">Acyltransferase</keyword>
<protein>
    <submittedName>
        <fullName evidence="4">Serine acetyltransferase</fullName>
    </submittedName>
</protein>
<dbReference type="GO" id="GO:0008652">
    <property type="term" value="P:amino acid biosynthetic process"/>
    <property type="evidence" value="ECO:0007669"/>
    <property type="project" value="UniProtKB-KW"/>
</dbReference>
<dbReference type="Gene3D" id="1.10.3130.10">
    <property type="entry name" value="serine acetyltransferase, domain 1"/>
    <property type="match status" value="1"/>
</dbReference>
<keyword evidence="1" id="KW-0028">Amino-acid biosynthesis</keyword>
<evidence type="ECO:0000313" key="4">
    <source>
        <dbReference type="EMBL" id="QEN09747.1"/>
    </source>
</evidence>
<keyword evidence="2 4" id="KW-0808">Transferase</keyword>
<dbReference type="InterPro" id="IPR011004">
    <property type="entry name" value="Trimer_LpxA-like_sf"/>
</dbReference>
<dbReference type="EMBL" id="CP036150">
    <property type="protein sequence ID" value="QEN09747.1"/>
    <property type="molecule type" value="Genomic_DNA"/>
</dbReference>
<dbReference type="GO" id="GO:0016746">
    <property type="term" value="F:acyltransferase activity"/>
    <property type="evidence" value="ECO:0007669"/>
    <property type="project" value="UniProtKB-KW"/>
</dbReference>
<dbReference type="AlphaFoldDB" id="A0A5C1QQF3"/>
<name>A0A5C1QQF3_9SPIO</name>
<dbReference type="OrthoDB" id="9801456at2"/>
<dbReference type="KEGG" id="ock:EXM22_17805"/>
<dbReference type="InterPro" id="IPR053376">
    <property type="entry name" value="Serine_acetyltransferase"/>
</dbReference>
<evidence type="ECO:0000256" key="3">
    <source>
        <dbReference type="ARBA" id="ARBA00023315"/>
    </source>
</evidence>
<dbReference type="NCBIfam" id="NF041874">
    <property type="entry name" value="EPS_EpsC"/>
    <property type="match status" value="1"/>
</dbReference>
<accession>A0A5C1QQF3</accession>
<reference evidence="4 5" key="1">
    <citation type="submission" date="2019-02" db="EMBL/GenBank/DDBJ databases">
        <title>Complete Genome Sequence and Methylome Analysis of free living Spirochaetas.</title>
        <authorList>
            <person name="Fomenkov A."/>
            <person name="Dubinina G."/>
            <person name="Leshcheva N."/>
            <person name="Mikheeva N."/>
            <person name="Grabovich M."/>
            <person name="Vincze T."/>
            <person name="Roberts R.J."/>
        </authorList>
    </citation>
    <scope>NUCLEOTIDE SEQUENCE [LARGE SCALE GENOMIC DNA]</scope>
    <source>
        <strain evidence="4 5">K2</strain>
    </source>
</reference>
<dbReference type="CDD" id="cd03354">
    <property type="entry name" value="LbH_SAT"/>
    <property type="match status" value="1"/>
</dbReference>
<sequence>MIKEIDQITQDIIKTFKVKEGINHLSGPNLPSRQSIINIITTLESIIFPGFQENEILEEEFLSYNIGEKLLRSCQSLMAEISKSIRYRNQENSNEQSQNDEEASQLTFDFLKTLTTIRDMALKDVNAALKGDPAARSREEVILSYPGLEAITVHRMAHELYKMNIPLIPRMMNEHLHRKTGIDIHPGAQIGESFFIDHGTGVVIGETTVIGCNVKVYQGVTLGALSVKKEEANIKRHPTIEDNVTIYSGATILGGTTSIGQNTVIGGNVWITSSIPKDSLVYNRPAEYILKNRYGQQ</sequence>
<gene>
    <name evidence="4" type="ORF">EXM22_17805</name>
</gene>
<dbReference type="InterPro" id="IPR042122">
    <property type="entry name" value="Ser_AcTrfase_N_sf"/>
</dbReference>
<dbReference type="PANTHER" id="PTHR42811">
    <property type="entry name" value="SERINE ACETYLTRANSFERASE"/>
    <property type="match status" value="1"/>
</dbReference>
<proteinExistence type="predicted"/>
<evidence type="ECO:0000256" key="2">
    <source>
        <dbReference type="ARBA" id="ARBA00022679"/>
    </source>
</evidence>
<organism evidence="4 5">
    <name type="scientific">Oceanispirochaeta crateris</name>
    <dbReference type="NCBI Taxonomy" id="2518645"/>
    <lineage>
        <taxon>Bacteria</taxon>
        <taxon>Pseudomonadati</taxon>
        <taxon>Spirochaetota</taxon>
        <taxon>Spirochaetia</taxon>
        <taxon>Spirochaetales</taxon>
        <taxon>Spirochaetaceae</taxon>
        <taxon>Oceanispirochaeta</taxon>
    </lineage>
</organism>
<dbReference type="RefSeq" id="WP_149487819.1">
    <property type="nucleotide sequence ID" value="NZ_CP036150.1"/>
</dbReference>